<keyword evidence="2" id="KW-1185">Reference proteome</keyword>
<evidence type="ECO:0000313" key="2">
    <source>
        <dbReference type="Proteomes" id="UP000027222"/>
    </source>
</evidence>
<accession>A0A067TD67</accession>
<evidence type="ECO:0000313" key="1">
    <source>
        <dbReference type="EMBL" id="KDR81091.1"/>
    </source>
</evidence>
<name>A0A067TD67_GALM3</name>
<dbReference type="EMBL" id="KL142371">
    <property type="protein sequence ID" value="KDR81091.1"/>
    <property type="molecule type" value="Genomic_DNA"/>
</dbReference>
<evidence type="ECO:0008006" key="3">
    <source>
        <dbReference type="Google" id="ProtNLM"/>
    </source>
</evidence>
<protein>
    <recommendedName>
        <fullName evidence="3">F-box domain-containing protein</fullName>
    </recommendedName>
</protein>
<organism evidence="1 2">
    <name type="scientific">Galerina marginata (strain CBS 339.88)</name>
    <dbReference type="NCBI Taxonomy" id="685588"/>
    <lineage>
        <taxon>Eukaryota</taxon>
        <taxon>Fungi</taxon>
        <taxon>Dikarya</taxon>
        <taxon>Basidiomycota</taxon>
        <taxon>Agaricomycotina</taxon>
        <taxon>Agaricomycetes</taxon>
        <taxon>Agaricomycetidae</taxon>
        <taxon>Agaricales</taxon>
        <taxon>Agaricineae</taxon>
        <taxon>Strophariaceae</taxon>
        <taxon>Galerina</taxon>
    </lineage>
</organism>
<gene>
    <name evidence="1" type="ORF">GALMADRAFT_241699</name>
</gene>
<proteinExistence type="predicted"/>
<dbReference type="HOGENOM" id="CLU_030662_0_0_1"/>
<dbReference type="Gene3D" id="1.20.1280.50">
    <property type="match status" value="1"/>
</dbReference>
<dbReference type="AlphaFoldDB" id="A0A067TD67"/>
<sequence length="499" mass="56909">MPDPNPLAMAICTHTDNRSHGILNLDNDVLWYIFSINAKMDEISELLTPALLTLWYTSQVCSRWRQVAITSPEMWARVLNLNLFIQTTTNWADEVIRRTGTALMHVSASFNRYQRQSQLKEGFLVEFLNAHWSRIRSLDVKCHEAGLRGEETWKHLFERQAPSLEILIMRSIPGYRITLTSNIAPLLHTLSVEGTELNFRTLRMPTLRKLYIWEPVFGLDLLNALSHLPFLEVLVLQMHGEERGPLQGALDPRNPLPIVTLPHLTSVYFVGDDYCVNFSMSFLAQITPAKGCVLHYAGIYHDNKVPDYKIASSILSKYLQHYTACNPITKAKILGQNFTFNHPSSAYFLFKLGRNWGGEDKNGRLLAALSTIELGGLKILTLFLSRGLAPSRPGVIKFVRSLVSVEELRTNLFTLNYLQDILLSRRKFVLPVLKIIDLECSGESDNLEIVTKFINTRIKTKFPPDNLILRFLYSDELEKAREGYKAHFPGVTVTYAQSR</sequence>
<dbReference type="Proteomes" id="UP000027222">
    <property type="component" value="Unassembled WGS sequence"/>
</dbReference>
<reference evidence="2" key="1">
    <citation type="journal article" date="2014" name="Proc. Natl. Acad. Sci. U.S.A.">
        <title>Extensive sampling of basidiomycete genomes demonstrates inadequacy of the white-rot/brown-rot paradigm for wood decay fungi.</title>
        <authorList>
            <person name="Riley R."/>
            <person name="Salamov A.A."/>
            <person name="Brown D.W."/>
            <person name="Nagy L.G."/>
            <person name="Floudas D."/>
            <person name="Held B.W."/>
            <person name="Levasseur A."/>
            <person name="Lombard V."/>
            <person name="Morin E."/>
            <person name="Otillar R."/>
            <person name="Lindquist E.A."/>
            <person name="Sun H."/>
            <person name="LaButti K.M."/>
            <person name="Schmutz J."/>
            <person name="Jabbour D."/>
            <person name="Luo H."/>
            <person name="Baker S.E."/>
            <person name="Pisabarro A.G."/>
            <person name="Walton J.D."/>
            <person name="Blanchette R.A."/>
            <person name="Henrissat B."/>
            <person name="Martin F."/>
            <person name="Cullen D."/>
            <person name="Hibbett D.S."/>
            <person name="Grigoriev I.V."/>
        </authorList>
    </citation>
    <scope>NUCLEOTIDE SEQUENCE [LARGE SCALE GENOMIC DNA]</scope>
    <source>
        <strain evidence="2">CBS 339.88</strain>
    </source>
</reference>
<dbReference type="OrthoDB" id="2844974at2759"/>